<gene>
    <name evidence="2" type="ORF">M0G41_00460</name>
</gene>
<comment type="caution">
    <text evidence="2">The sequence shown here is derived from an EMBL/GenBank/DDBJ whole genome shotgun (WGS) entry which is preliminary data.</text>
</comment>
<dbReference type="RefSeq" id="WP_248204110.1">
    <property type="nucleotide sequence ID" value="NZ_JALNMH010000001.1"/>
</dbReference>
<dbReference type="Proteomes" id="UP001431449">
    <property type="component" value="Unassembled WGS sequence"/>
</dbReference>
<reference evidence="2" key="1">
    <citation type="submission" date="2022-04" db="EMBL/GenBank/DDBJ databases">
        <title>Lysobacter sp. CAU 1642 isolated from sea sand.</title>
        <authorList>
            <person name="Kim W."/>
        </authorList>
    </citation>
    <scope>NUCLEOTIDE SEQUENCE</scope>
    <source>
        <strain evidence="2">CAU 1642</strain>
    </source>
</reference>
<name>A0ABT0GC81_9GAMM</name>
<organism evidence="2 3">
    <name type="scientific">Pseudomarimonas salicorniae</name>
    <dbReference type="NCBI Taxonomy" id="2933270"/>
    <lineage>
        <taxon>Bacteria</taxon>
        <taxon>Pseudomonadati</taxon>
        <taxon>Pseudomonadota</taxon>
        <taxon>Gammaproteobacteria</taxon>
        <taxon>Lysobacterales</taxon>
        <taxon>Lysobacteraceae</taxon>
        <taxon>Pseudomarimonas</taxon>
    </lineage>
</organism>
<proteinExistence type="predicted"/>
<keyword evidence="1" id="KW-0472">Membrane</keyword>
<dbReference type="EMBL" id="JALNMH010000001">
    <property type="protein sequence ID" value="MCK7592136.1"/>
    <property type="molecule type" value="Genomic_DNA"/>
</dbReference>
<keyword evidence="1" id="KW-1133">Transmembrane helix</keyword>
<feature type="transmembrane region" description="Helical" evidence="1">
    <location>
        <begin position="39"/>
        <end position="59"/>
    </location>
</feature>
<keyword evidence="3" id="KW-1185">Reference proteome</keyword>
<evidence type="ECO:0000313" key="3">
    <source>
        <dbReference type="Proteomes" id="UP001431449"/>
    </source>
</evidence>
<accession>A0ABT0GC81</accession>
<evidence type="ECO:0000313" key="2">
    <source>
        <dbReference type="EMBL" id="MCK7592136.1"/>
    </source>
</evidence>
<sequence length="149" mass="16772">MNDFTLRQSLRALRTERQPPHDLWQQIAPRLPVRRRAPWLPLAMAASLLVALPALLVLMRPVAPAGPARFASEVVREADAMSVQYRAALAEVGHLPLPDALRGAADQLERQAEQLHIALESHPQSVELLHQLRRTYDHRLRLSQRVALG</sequence>
<evidence type="ECO:0000256" key="1">
    <source>
        <dbReference type="SAM" id="Phobius"/>
    </source>
</evidence>
<protein>
    <submittedName>
        <fullName evidence="2">Uncharacterized protein</fullName>
    </submittedName>
</protein>
<keyword evidence="1" id="KW-0812">Transmembrane</keyword>